<reference evidence="1 2" key="1">
    <citation type="journal article" date="2018" name="Sci. Rep.">
        <title>Genomic signatures of local adaptation to the degree of environmental predictability in rotifers.</title>
        <authorList>
            <person name="Franch-Gras L."/>
            <person name="Hahn C."/>
            <person name="Garcia-Roger E.M."/>
            <person name="Carmona M.J."/>
            <person name="Serra M."/>
            <person name="Gomez A."/>
        </authorList>
    </citation>
    <scope>NUCLEOTIDE SEQUENCE [LARGE SCALE GENOMIC DNA]</scope>
    <source>
        <strain evidence="1">HYR1</strain>
    </source>
</reference>
<accession>A0A3M7RQL7</accession>
<keyword evidence="2" id="KW-1185">Reference proteome</keyword>
<dbReference type="AlphaFoldDB" id="A0A3M7RQL7"/>
<gene>
    <name evidence="1" type="ORF">BpHYR1_011405</name>
</gene>
<comment type="caution">
    <text evidence="1">The sequence shown here is derived from an EMBL/GenBank/DDBJ whole genome shotgun (WGS) entry which is preliminary data.</text>
</comment>
<organism evidence="1 2">
    <name type="scientific">Brachionus plicatilis</name>
    <name type="common">Marine rotifer</name>
    <name type="synonym">Brachionus muelleri</name>
    <dbReference type="NCBI Taxonomy" id="10195"/>
    <lineage>
        <taxon>Eukaryota</taxon>
        <taxon>Metazoa</taxon>
        <taxon>Spiralia</taxon>
        <taxon>Gnathifera</taxon>
        <taxon>Rotifera</taxon>
        <taxon>Eurotatoria</taxon>
        <taxon>Monogononta</taxon>
        <taxon>Pseudotrocha</taxon>
        <taxon>Ploima</taxon>
        <taxon>Brachionidae</taxon>
        <taxon>Brachionus</taxon>
    </lineage>
</organism>
<evidence type="ECO:0000313" key="2">
    <source>
        <dbReference type="Proteomes" id="UP000276133"/>
    </source>
</evidence>
<name>A0A3M7RQL7_BRAPC</name>
<dbReference type="Proteomes" id="UP000276133">
    <property type="component" value="Unassembled WGS sequence"/>
</dbReference>
<evidence type="ECO:0000313" key="1">
    <source>
        <dbReference type="EMBL" id="RNA25625.1"/>
    </source>
</evidence>
<proteinExistence type="predicted"/>
<protein>
    <submittedName>
        <fullName evidence="1">Uncharacterized protein</fullName>
    </submittedName>
</protein>
<sequence>MDSEAFTVSFLFFEFKFIEPKKLQKISLNSGLQSWFTQHLEREGSQKIITTVEMKIQMATDRAQFNRLIEQKQAQTSTDRAQFNRLIEQQHAQMATH</sequence>
<dbReference type="EMBL" id="REGN01002894">
    <property type="protein sequence ID" value="RNA25625.1"/>
    <property type="molecule type" value="Genomic_DNA"/>
</dbReference>